<dbReference type="EMBL" id="BKBW01000013">
    <property type="protein sequence ID" value="GEQ77422.1"/>
    <property type="molecule type" value="Genomic_DNA"/>
</dbReference>
<feature type="region of interest" description="Disordered" evidence="1">
    <location>
        <begin position="1"/>
        <end position="35"/>
    </location>
</feature>
<accession>A0A5A7MIB6</accession>
<dbReference type="RefSeq" id="WP_149356837.1">
    <property type="nucleotide sequence ID" value="NZ_BKBW01000013.1"/>
</dbReference>
<feature type="domain" description="DUF7210" evidence="2">
    <location>
        <begin position="17"/>
        <end position="53"/>
    </location>
</feature>
<sequence>MSTTKSETTAKAEDTEKVKLAKPHTHEGKDYPAGHELTVGKSTAAWLRKVGVVETAQTAAPTAPADKA</sequence>
<proteinExistence type="predicted"/>
<organism evidence="3 4">
    <name type="scientific">Comamonas testosteroni</name>
    <name type="common">Pseudomonas testosteroni</name>
    <dbReference type="NCBI Taxonomy" id="285"/>
    <lineage>
        <taxon>Bacteria</taxon>
        <taxon>Pseudomonadati</taxon>
        <taxon>Pseudomonadota</taxon>
        <taxon>Betaproteobacteria</taxon>
        <taxon>Burkholderiales</taxon>
        <taxon>Comamonadaceae</taxon>
        <taxon>Comamonas</taxon>
    </lineage>
</organism>
<dbReference type="InterPro" id="IPR055634">
    <property type="entry name" value="DUF7210"/>
</dbReference>
<comment type="caution">
    <text evidence="3">The sequence shown here is derived from an EMBL/GenBank/DDBJ whole genome shotgun (WGS) entry which is preliminary data.</text>
</comment>
<protein>
    <recommendedName>
        <fullName evidence="2">DUF7210 domain-containing protein</fullName>
    </recommendedName>
</protein>
<dbReference type="Pfam" id="PF23843">
    <property type="entry name" value="DUF7210"/>
    <property type="match status" value="1"/>
</dbReference>
<evidence type="ECO:0000259" key="2">
    <source>
        <dbReference type="Pfam" id="PF23843"/>
    </source>
</evidence>
<evidence type="ECO:0000313" key="4">
    <source>
        <dbReference type="Proteomes" id="UP000323105"/>
    </source>
</evidence>
<evidence type="ECO:0000313" key="3">
    <source>
        <dbReference type="EMBL" id="GEQ77422.1"/>
    </source>
</evidence>
<feature type="compositionally biased region" description="Basic and acidic residues" evidence="1">
    <location>
        <begin position="8"/>
        <end position="33"/>
    </location>
</feature>
<dbReference type="Proteomes" id="UP000323105">
    <property type="component" value="Unassembled WGS sequence"/>
</dbReference>
<reference evidence="3 4" key="1">
    <citation type="journal article" date="2019" name="Microbiol. Resour. Announc.">
        <title>Draft Genome Sequence of Comamonas testosteroni TA441, a Bacterium That Has a Cryptic Phenol Degradation Gene Cluster.</title>
        <authorList>
            <person name="Arai H."/>
            <person name="Ishii M."/>
        </authorList>
    </citation>
    <scope>NUCLEOTIDE SEQUENCE [LARGE SCALE GENOMIC DNA]</scope>
    <source>
        <strain evidence="3 4">TA441</strain>
    </source>
</reference>
<name>A0A5A7MIB6_COMTE</name>
<evidence type="ECO:0000256" key="1">
    <source>
        <dbReference type="SAM" id="MobiDB-lite"/>
    </source>
</evidence>
<dbReference type="AlphaFoldDB" id="A0A5A7MIB6"/>
<gene>
    <name evidence="3" type="ORF">CTTA_4427</name>
</gene>